<sequence>MLLRGLLVLTIAFPLYFGASHGSGEPRVDDLTDRPLAEREVSPQDPVRADILCQARCMAECHNNSMMATRGCDHMCNYFNRTWLTEICTTAACRASCDNLTQGTDEGLPMEKPLLDDVMLADNNLVLRWWPAPCINDCHRQRHGFVSVVRYSDGLEEWSYAIQTVNQTLSMDLERVCAKFFQVVFVNQFGASPSSEMKTLDPIQVIKGNNVTARVDPLTSVQNSLTLKLSWEVVSGWIPSINYYLDPLSAPQCKVPAFDPNLEHPVHRQNITNRQVTIMGNELARGNCDVTYEVQGTFGACYDIKPVTFKYAFVCDYILRNMAQYCAAPSPKMCTVDVKTINVTDYRQNMSAYIQWPPVESLPGVYGYIVQWGKFVPADLLPNLESGTIQEINIPGVENSYAWLTGFNETDITYGVKVAVNRSGPSTNLNMVPIKPFEFTAVESTASGPQSALPLRSTQLPKVFPIMTFLVLVPVLLVVAAVVFVWTLCVYRRRLMESRLSKRRLRRDEESMHNVYSITPAADSPDTPIPDRWEMPFERLEMGEVLGKGQFGVVMKAFIAGKLSTHYTSGSSLFRDSIKRYDVHVAVKMLHGDAEEIQRQEFRREMKLMKDIGRHSNLVSLLGCCSTDAAPLCLIVEHCCHGDLLRYLRANRGVMIRNEKSEKPDGTESDSLMPNDLLSFARQIARGMEYLSQKGFVHRDLAARNVMVAEDKTVKIGDFGLTRYVYDDNIYVHRRGGKLPIKWMSVEALYDQVFTTCNDVWSFGVLLFELVTLGASPYPGIHNKDIPTMLKRGDRMQRPENCSEVLYAIMIACWHPCPEERPTFTHLRNKLEALLEEDTPYLDFCQNYSHFPFFEISEDLESDEEEDAEGGDRVKESETRPDDIPMVSIEGSDDDRGMLVGSLSTEDVFIELECHHPMLDVDKRDQTRSSWGEVKDSRLELQKRDSGLGSDYQYVNRHTNMEDVPLM</sequence>
<proteinExistence type="predicted"/>
<dbReference type="EnsemblMetazoa" id="XM_038215847.1">
    <property type="protein sequence ID" value="XP_038071775.1"/>
    <property type="gene ID" value="LOC119740510"/>
</dbReference>
<keyword evidence="2" id="KW-1133">Transmembrane helix</keyword>
<dbReference type="GO" id="GO:0005886">
    <property type="term" value="C:plasma membrane"/>
    <property type="evidence" value="ECO:0007669"/>
    <property type="project" value="TreeGrafter"/>
</dbReference>
<dbReference type="EnsemblMetazoa" id="XM_038215844.1">
    <property type="protein sequence ID" value="XP_038071772.1"/>
    <property type="gene ID" value="LOC119740510"/>
</dbReference>
<organism evidence="5 6">
    <name type="scientific">Patiria miniata</name>
    <name type="common">Bat star</name>
    <name type="synonym">Asterina miniata</name>
    <dbReference type="NCBI Taxonomy" id="46514"/>
    <lineage>
        <taxon>Eukaryota</taxon>
        <taxon>Metazoa</taxon>
        <taxon>Echinodermata</taxon>
        <taxon>Eleutherozoa</taxon>
        <taxon>Asterozoa</taxon>
        <taxon>Asteroidea</taxon>
        <taxon>Valvatacea</taxon>
        <taxon>Valvatida</taxon>
        <taxon>Asterinidae</taxon>
        <taxon>Patiria</taxon>
    </lineage>
</organism>
<evidence type="ECO:0000256" key="1">
    <source>
        <dbReference type="SAM" id="MobiDB-lite"/>
    </source>
</evidence>
<reference evidence="5" key="1">
    <citation type="submission" date="2022-11" db="UniProtKB">
        <authorList>
            <consortium name="EnsemblMetazoa"/>
        </authorList>
    </citation>
    <scope>IDENTIFICATION</scope>
</reference>
<dbReference type="OMA" id="KDIGHHS"/>
<keyword evidence="2" id="KW-0812">Transmembrane</keyword>
<evidence type="ECO:0000256" key="3">
    <source>
        <dbReference type="SAM" id="SignalP"/>
    </source>
</evidence>
<feature type="region of interest" description="Disordered" evidence="1">
    <location>
        <begin position="861"/>
        <end position="897"/>
    </location>
</feature>
<protein>
    <recommendedName>
        <fullName evidence="4">Protein kinase domain-containing protein</fullName>
    </recommendedName>
</protein>
<feature type="compositionally biased region" description="Basic and acidic residues" evidence="1">
    <location>
        <begin position="870"/>
        <end position="883"/>
    </location>
</feature>
<dbReference type="SUPFAM" id="SSF56112">
    <property type="entry name" value="Protein kinase-like (PK-like)"/>
    <property type="match status" value="1"/>
</dbReference>
<dbReference type="RefSeq" id="XP_038071773.1">
    <property type="nucleotide sequence ID" value="XM_038215845.1"/>
</dbReference>
<dbReference type="RefSeq" id="XP_038071776.1">
    <property type="nucleotide sequence ID" value="XM_038215848.1"/>
</dbReference>
<dbReference type="GO" id="GO:0005524">
    <property type="term" value="F:ATP binding"/>
    <property type="evidence" value="ECO:0007669"/>
    <property type="project" value="InterPro"/>
</dbReference>
<dbReference type="InterPro" id="IPR001245">
    <property type="entry name" value="Ser-Thr/Tyr_kinase_cat_dom"/>
</dbReference>
<feature type="domain" description="Protein kinase" evidence="4">
    <location>
        <begin position="540"/>
        <end position="842"/>
    </location>
</feature>
<evidence type="ECO:0000313" key="5">
    <source>
        <dbReference type="EnsemblMetazoa" id="XP_038071772.1"/>
    </source>
</evidence>
<dbReference type="GO" id="GO:0004714">
    <property type="term" value="F:transmembrane receptor protein tyrosine kinase activity"/>
    <property type="evidence" value="ECO:0007669"/>
    <property type="project" value="TreeGrafter"/>
</dbReference>
<dbReference type="InterPro" id="IPR000719">
    <property type="entry name" value="Prot_kinase_dom"/>
</dbReference>
<feature type="transmembrane region" description="Helical" evidence="2">
    <location>
        <begin position="463"/>
        <end position="491"/>
    </location>
</feature>
<dbReference type="SMART" id="SM00219">
    <property type="entry name" value="TyrKc"/>
    <property type="match status" value="1"/>
</dbReference>
<evidence type="ECO:0000313" key="6">
    <source>
        <dbReference type="Proteomes" id="UP000887568"/>
    </source>
</evidence>
<evidence type="ECO:0000256" key="2">
    <source>
        <dbReference type="SAM" id="Phobius"/>
    </source>
</evidence>
<dbReference type="PRINTS" id="PR00109">
    <property type="entry name" value="TYRKINASE"/>
</dbReference>
<dbReference type="SMART" id="SM00220">
    <property type="entry name" value="S_TKc"/>
    <property type="match status" value="1"/>
</dbReference>
<dbReference type="PANTHER" id="PTHR24416:SF583">
    <property type="entry name" value="RECEPTOR PROTEIN-TYROSINE KINASE"/>
    <property type="match status" value="1"/>
</dbReference>
<keyword evidence="2" id="KW-0472">Membrane</keyword>
<dbReference type="InterPro" id="IPR050122">
    <property type="entry name" value="RTK"/>
</dbReference>
<dbReference type="InterPro" id="IPR011009">
    <property type="entry name" value="Kinase-like_dom_sf"/>
</dbReference>
<keyword evidence="6" id="KW-1185">Reference proteome</keyword>
<dbReference type="PROSITE" id="PS00109">
    <property type="entry name" value="PROTEIN_KINASE_TYR"/>
    <property type="match status" value="1"/>
</dbReference>
<dbReference type="InterPro" id="IPR020635">
    <property type="entry name" value="Tyr_kinase_cat_dom"/>
</dbReference>
<dbReference type="GO" id="GO:0043235">
    <property type="term" value="C:receptor complex"/>
    <property type="evidence" value="ECO:0007669"/>
    <property type="project" value="TreeGrafter"/>
</dbReference>
<dbReference type="PROSITE" id="PS50011">
    <property type="entry name" value="PROTEIN_KINASE_DOM"/>
    <property type="match status" value="1"/>
</dbReference>
<dbReference type="InterPro" id="IPR008266">
    <property type="entry name" value="Tyr_kinase_AS"/>
</dbReference>
<name>A0A914B8M4_PATMI</name>
<dbReference type="FunFam" id="1.10.510.10:FF:000462">
    <property type="entry name" value="Receptor tyrosine kinase"/>
    <property type="match status" value="1"/>
</dbReference>
<dbReference type="Gene3D" id="3.30.200.20">
    <property type="entry name" value="Phosphorylase Kinase, domain 1"/>
    <property type="match status" value="1"/>
</dbReference>
<dbReference type="Proteomes" id="UP000887568">
    <property type="component" value="Unplaced"/>
</dbReference>
<dbReference type="AlphaFoldDB" id="A0A914B8M4"/>
<dbReference type="PANTHER" id="PTHR24416">
    <property type="entry name" value="TYROSINE-PROTEIN KINASE RECEPTOR"/>
    <property type="match status" value="1"/>
</dbReference>
<keyword evidence="3" id="KW-0732">Signal</keyword>
<dbReference type="CDD" id="cd00192">
    <property type="entry name" value="PTKc"/>
    <property type="match status" value="1"/>
</dbReference>
<dbReference type="OrthoDB" id="3256376at2759"/>
<dbReference type="RefSeq" id="XP_038071775.1">
    <property type="nucleotide sequence ID" value="XM_038215847.1"/>
</dbReference>
<feature type="chain" id="PRO_5038275749" description="Protein kinase domain-containing protein" evidence="3">
    <location>
        <begin position="19"/>
        <end position="967"/>
    </location>
</feature>
<accession>A0A914B8M4</accession>
<dbReference type="EnsemblMetazoa" id="XM_038215845.1">
    <property type="protein sequence ID" value="XP_038071773.1"/>
    <property type="gene ID" value="LOC119740510"/>
</dbReference>
<evidence type="ECO:0000259" key="4">
    <source>
        <dbReference type="PROSITE" id="PS50011"/>
    </source>
</evidence>
<dbReference type="Gene3D" id="1.10.510.10">
    <property type="entry name" value="Transferase(Phosphotransferase) domain 1"/>
    <property type="match status" value="1"/>
</dbReference>
<dbReference type="Pfam" id="PF07714">
    <property type="entry name" value="PK_Tyr_Ser-Thr"/>
    <property type="match status" value="1"/>
</dbReference>
<dbReference type="GeneID" id="119740510"/>
<dbReference type="RefSeq" id="XP_038071772.1">
    <property type="nucleotide sequence ID" value="XM_038215844.1"/>
</dbReference>
<dbReference type="GO" id="GO:0007169">
    <property type="term" value="P:cell surface receptor protein tyrosine kinase signaling pathway"/>
    <property type="evidence" value="ECO:0007669"/>
    <property type="project" value="TreeGrafter"/>
</dbReference>
<feature type="signal peptide" evidence="3">
    <location>
        <begin position="1"/>
        <end position="18"/>
    </location>
</feature>
<dbReference type="EnsemblMetazoa" id="XM_038215848.1">
    <property type="protein sequence ID" value="XP_038071776.1"/>
    <property type="gene ID" value="LOC119740510"/>
</dbReference>
<dbReference type="EnsemblMetazoa" id="XM_038215846.1">
    <property type="protein sequence ID" value="XP_038071774.1"/>
    <property type="gene ID" value="LOC119740510"/>
</dbReference>
<dbReference type="RefSeq" id="XP_038071774.1">
    <property type="nucleotide sequence ID" value="XM_038215846.1"/>
</dbReference>